<keyword evidence="2" id="KW-1185">Reference proteome</keyword>
<protein>
    <submittedName>
        <fullName evidence="1">Uncharacterized protein</fullName>
    </submittedName>
</protein>
<gene>
    <name evidence="1" type="ORF">AVEN_97114_1</name>
</gene>
<evidence type="ECO:0000313" key="1">
    <source>
        <dbReference type="EMBL" id="GBN91065.1"/>
    </source>
</evidence>
<name>A0A4Y2SW07_ARAVE</name>
<proteinExistence type="predicted"/>
<evidence type="ECO:0000313" key="2">
    <source>
        <dbReference type="Proteomes" id="UP000499080"/>
    </source>
</evidence>
<dbReference type="Proteomes" id="UP000499080">
    <property type="component" value="Unassembled WGS sequence"/>
</dbReference>
<reference evidence="1 2" key="1">
    <citation type="journal article" date="2019" name="Sci. Rep.">
        <title>Orb-weaving spider Araneus ventricosus genome elucidates the spidroin gene catalogue.</title>
        <authorList>
            <person name="Kono N."/>
            <person name="Nakamura H."/>
            <person name="Ohtoshi R."/>
            <person name="Moran D.A.P."/>
            <person name="Shinohara A."/>
            <person name="Yoshida Y."/>
            <person name="Fujiwara M."/>
            <person name="Mori M."/>
            <person name="Tomita M."/>
            <person name="Arakawa K."/>
        </authorList>
    </citation>
    <scope>NUCLEOTIDE SEQUENCE [LARGE SCALE GENOMIC DNA]</scope>
</reference>
<accession>A0A4Y2SW07</accession>
<sequence length="124" mass="14603">MGNPINSNCSALSLRANNLYISDPWRRYEVSLPWMRAHPQLPSCWNLAKKQRLCKCVKDLQLRNKVEVYEAAVEHCLGENVIEKAVLVGESGIEHFYHIWLFLKIQKRLLDPFLMDPHRKRVLY</sequence>
<dbReference type="EMBL" id="BGPR01023695">
    <property type="protein sequence ID" value="GBN91065.1"/>
    <property type="molecule type" value="Genomic_DNA"/>
</dbReference>
<dbReference type="AlphaFoldDB" id="A0A4Y2SW07"/>
<comment type="caution">
    <text evidence="1">The sequence shown here is derived from an EMBL/GenBank/DDBJ whole genome shotgun (WGS) entry which is preliminary data.</text>
</comment>
<organism evidence="1 2">
    <name type="scientific">Araneus ventricosus</name>
    <name type="common">Orbweaver spider</name>
    <name type="synonym">Epeira ventricosa</name>
    <dbReference type="NCBI Taxonomy" id="182803"/>
    <lineage>
        <taxon>Eukaryota</taxon>
        <taxon>Metazoa</taxon>
        <taxon>Ecdysozoa</taxon>
        <taxon>Arthropoda</taxon>
        <taxon>Chelicerata</taxon>
        <taxon>Arachnida</taxon>
        <taxon>Araneae</taxon>
        <taxon>Araneomorphae</taxon>
        <taxon>Entelegynae</taxon>
        <taxon>Araneoidea</taxon>
        <taxon>Araneidae</taxon>
        <taxon>Araneus</taxon>
    </lineage>
</organism>